<dbReference type="OrthoDB" id="5407417at2759"/>
<sequence>MATTTSETFQLSIPLPRSLDTRIYVHLTVQAKSIVIFLTTAAADDLSNPPCMGSFVYALPDKFNPRQPLSTPLFSVESSIEFTVRLARLFARKTQLPVYLGSSVSFAGAGLGGTVEEEMEAFRKVVDVVTEKLQASLGLTNGMSEMSIAAS</sequence>
<accession>A0A2T3AG41</accession>
<dbReference type="InParanoid" id="A0A2T3AG41"/>
<dbReference type="EMBL" id="KZ678394">
    <property type="protein sequence ID" value="PSR97155.1"/>
    <property type="molecule type" value="Genomic_DNA"/>
</dbReference>
<evidence type="ECO:0008006" key="3">
    <source>
        <dbReference type="Google" id="ProtNLM"/>
    </source>
</evidence>
<dbReference type="GO" id="GO:0043248">
    <property type="term" value="P:proteasome assembly"/>
    <property type="evidence" value="ECO:0007669"/>
    <property type="project" value="InterPro"/>
</dbReference>
<reference evidence="1 2" key="1">
    <citation type="journal article" date="2018" name="Mycol. Prog.">
        <title>Coniella lustricola, a new species from submerged detritus.</title>
        <authorList>
            <person name="Raudabaugh D.B."/>
            <person name="Iturriaga T."/>
            <person name="Carver A."/>
            <person name="Mondo S."/>
            <person name="Pangilinan J."/>
            <person name="Lipzen A."/>
            <person name="He G."/>
            <person name="Amirebrahimi M."/>
            <person name="Grigoriev I.V."/>
            <person name="Miller A.N."/>
        </authorList>
    </citation>
    <scope>NUCLEOTIDE SEQUENCE [LARGE SCALE GENOMIC DNA]</scope>
    <source>
        <strain evidence="1 2">B22-T-1</strain>
    </source>
</reference>
<gene>
    <name evidence="1" type="ORF">BD289DRAFT_120086</name>
</gene>
<protein>
    <recommendedName>
        <fullName evidence="3">Proteasome assembly chaperone 4</fullName>
    </recommendedName>
</protein>
<dbReference type="Pfam" id="PF16093">
    <property type="entry name" value="PAC4"/>
    <property type="match status" value="1"/>
</dbReference>
<dbReference type="Gene3D" id="3.30.230.100">
    <property type="match status" value="1"/>
</dbReference>
<evidence type="ECO:0000313" key="1">
    <source>
        <dbReference type="EMBL" id="PSR97155.1"/>
    </source>
</evidence>
<dbReference type="InterPro" id="IPR032157">
    <property type="entry name" value="PAC4"/>
</dbReference>
<organism evidence="1 2">
    <name type="scientific">Coniella lustricola</name>
    <dbReference type="NCBI Taxonomy" id="2025994"/>
    <lineage>
        <taxon>Eukaryota</taxon>
        <taxon>Fungi</taxon>
        <taxon>Dikarya</taxon>
        <taxon>Ascomycota</taxon>
        <taxon>Pezizomycotina</taxon>
        <taxon>Sordariomycetes</taxon>
        <taxon>Sordariomycetidae</taxon>
        <taxon>Diaporthales</taxon>
        <taxon>Schizoparmaceae</taxon>
        <taxon>Coniella</taxon>
    </lineage>
</organism>
<proteinExistence type="predicted"/>
<keyword evidence="2" id="KW-1185">Reference proteome</keyword>
<name>A0A2T3AG41_9PEZI</name>
<evidence type="ECO:0000313" key="2">
    <source>
        <dbReference type="Proteomes" id="UP000241462"/>
    </source>
</evidence>
<dbReference type="AlphaFoldDB" id="A0A2T3AG41"/>
<dbReference type="Proteomes" id="UP000241462">
    <property type="component" value="Unassembled WGS sequence"/>
</dbReference>